<dbReference type="Proteomes" id="UP000287701">
    <property type="component" value="Chromosome"/>
</dbReference>
<sequence>MKILKIEFKNINSLEGEHCIDFTQKPFEDNSLFAITGPTGSGKSTILDVISLALYNKIPRLDSISKSNIEKTGSILTKGKKEAMAAVTYACTRATIKSVWSIRVNRNGNLAEYEMFVYDEKGTPLNQKKSEAPTLNEQFIGLSYEQFIKSALLAQGEFAKFLKEDKKSRFQLLEKITGASIYRLIGQKAFVKNKNSGEQIKLWERDKAGYEEKILPQELEEKYLAEAKENTQTLDAENKKRELLNTQIKLKKDLAQKQIEWENTRKNILAIENQIEQFKNNEGKLLSRHEATESIAAELTSWQTLQTSLVKIKQKSELLATEEKELLAQKAEKFRQAKNMLNSDFLEENLNESLAKLKKTIKNLNEKRAQKANEYSSLKNEFNLVAKPLGATLAKKTNEVQAQLSALKTKAEHTEHAIKEISANIHLDKNLSVQEQLQQARKNLETYNEIELLMQSLKNIDETLSEKNKKLNEISAELSTLPSKIDLAKKDKNLKKEKHALIEEKIAFANEKKSLEEYRVHLTQGKPCPLCGATEHPFASEHASEDDYLKMEEKQAKEALRISTENLLKLENQQASLSKEKSNFELEIQQKNEELNRKKIAMQEKFPEVDFSTHWAEKIATTKAEIKRLESLENHQTLHEAATTAIPLAESIIKVTTEGKSLKNQIEDLQAQGATEESIDRFLLDWERTLSKIENKSQEIKSLEKEKNEENDKFSSLEKDLNQKIIPLDFVDITSALKAKLPHNQVQLFKEKINRLNSDLQKVVGQEDILKKDCESLAQNSPTESLEELEKALSNNEQLLNLLKDKEKELNHLLTNNDSYKLELKKLSEKIEKENKENRIWRDLNDLIGDSKGDKFNIFAQGLTLKQLIFLANRRLVNLSPRYLIAQPEKDEDESLFVIDKDMGNQRRSVKTLSGGETFILSLALALALSDLASKNVQIDSLFIDEGFGTLDPETLDLTLDTLERLQQESKKMIGVISHVSLLKERIATQIVLKQNGSGISTLEIKND</sequence>
<dbReference type="PANTHER" id="PTHR32114:SF2">
    <property type="entry name" value="ABC TRANSPORTER ABCH.3"/>
    <property type="match status" value="1"/>
</dbReference>
<dbReference type="InterPro" id="IPR027417">
    <property type="entry name" value="P-loop_NTPase"/>
</dbReference>
<feature type="coiled-coil region" evidence="1">
    <location>
        <begin position="786"/>
        <end position="844"/>
    </location>
</feature>
<proteinExistence type="predicted"/>
<accession>A0A410JUD1</accession>
<evidence type="ECO:0000256" key="1">
    <source>
        <dbReference type="SAM" id="Coils"/>
    </source>
</evidence>
<dbReference type="OrthoDB" id="9795626at2"/>
<gene>
    <name evidence="2" type="ORF">EQP59_09935</name>
</gene>
<feature type="coiled-coil region" evidence="1">
    <location>
        <begin position="312"/>
        <end position="477"/>
    </location>
</feature>
<reference evidence="2 3" key="1">
    <citation type="submission" date="2019-01" db="EMBL/GenBank/DDBJ databases">
        <title>Whole Genome of Ornithobacterium rhinotracheale FARPER-174b.</title>
        <authorList>
            <person name="Tataje-Lavanda L.A."/>
            <person name="Montalvan A."/>
            <person name="Montesinos R."/>
            <person name="Zimic M."/>
            <person name="Fernandez-Sanchez M."/>
            <person name="Fernandez-Diaz M."/>
        </authorList>
    </citation>
    <scope>NUCLEOTIDE SEQUENCE [LARGE SCALE GENOMIC DNA]</scope>
    <source>
        <strain evidence="2 3">FARPER-174b</strain>
    </source>
</reference>
<dbReference type="SUPFAM" id="SSF52540">
    <property type="entry name" value="P-loop containing nucleoside triphosphate hydrolases"/>
    <property type="match status" value="1"/>
</dbReference>
<evidence type="ECO:0000313" key="3">
    <source>
        <dbReference type="Proteomes" id="UP000287701"/>
    </source>
</evidence>
<dbReference type="Pfam" id="PF13558">
    <property type="entry name" value="SbcC_Walker_B"/>
    <property type="match status" value="1"/>
</dbReference>
<feature type="coiled-coil region" evidence="1">
    <location>
        <begin position="652"/>
        <end position="720"/>
    </location>
</feature>
<evidence type="ECO:0008006" key="4">
    <source>
        <dbReference type="Google" id="ProtNLM"/>
    </source>
</evidence>
<feature type="coiled-coil region" evidence="1">
    <location>
        <begin position="553"/>
        <end position="605"/>
    </location>
</feature>
<keyword evidence="1" id="KW-0175">Coiled coil</keyword>
<dbReference type="EMBL" id="CP035107">
    <property type="protein sequence ID" value="QAR31638.1"/>
    <property type="molecule type" value="Genomic_DNA"/>
</dbReference>
<dbReference type="RefSeq" id="WP_128502071.1">
    <property type="nucleotide sequence ID" value="NZ_CP035107.1"/>
</dbReference>
<protein>
    <recommendedName>
        <fullName evidence="4">ATPase involved in DNA repair</fullName>
    </recommendedName>
</protein>
<dbReference type="AlphaFoldDB" id="A0A410JUD1"/>
<evidence type="ECO:0000313" key="2">
    <source>
        <dbReference type="EMBL" id="QAR31638.1"/>
    </source>
</evidence>
<dbReference type="PANTHER" id="PTHR32114">
    <property type="entry name" value="ABC TRANSPORTER ABCH.3"/>
    <property type="match status" value="1"/>
</dbReference>
<organism evidence="2 3">
    <name type="scientific">Ornithobacterium rhinotracheale</name>
    <dbReference type="NCBI Taxonomy" id="28251"/>
    <lineage>
        <taxon>Bacteria</taxon>
        <taxon>Pseudomonadati</taxon>
        <taxon>Bacteroidota</taxon>
        <taxon>Flavobacteriia</taxon>
        <taxon>Flavobacteriales</taxon>
        <taxon>Weeksellaceae</taxon>
        <taxon>Ornithobacterium</taxon>
    </lineage>
</organism>
<dbReference type="Gene3D" id="3.40.50.300">
    <property type="entry name" value="P-loop containing nucleotide triphosphate hydrolases"/>
    <property type="match status" value="2"/>
</dbReference>
<name>A0A410JUD1_ORNRH</name>